<dbReference type="PROSITE" id="PS50088">
    <property type="entry name" value="ANK_REPEAT"/>
    <property type="match status" value="7"/>
</dbReference>
<feature type="repeat" description="ANK" evidence="3">
    <location>
        <begin position="933"/>
        <end position="966"/>
    </location>
</feature>
<evidence type="ECO:0000256" key="3">
    <source>
        <dbReference type="PROSITE-ProRule" id="PRU00023"/>
    </source>
</evidence>
<dbReference type="SMART" id="SM00248">
    <property type="entry name" value="ANK"/>
    <property type="match status" value="10"/>
</dbReference>
<feature type="domain" description="Prion-inhibition and propagation HeLo" evidence="4">
    <location>
        <begin position="5"/>
        <end position="100"/>
    </location>
</feature>
<dbReference type="Gene3D" id="1.20.120.1020">
    <property type="entry name" value="Prion-inhibition and propagation, HeLo domain"/>
    <property type="match status" value="1"/>
</dbReference>
<feature type="repeat" description="ANK" evidence="3">
    <location>
        <begin position="794"/>
        <end position="826"/>
    </location>
</feature>
<organism evidence="6 7">
    <name type="scientific">Fusarium mundagurra</name>
    <dbReference type="NCBI Taxonomy" id="1567541"/>
    <lineage>
        <taxon>Eukaryota</taxon>
        <taxon>Fungi</taxon>
        <taxon>Dikarya</taxon>
        <taxon>Ascomycota</taxon>
        <taxon>Pezizomycotina</taxon>
        <taxon>Sordariomycetes</taxon>
        <taxon>Hypocreomycetidae</taxon>
        <taxon>Hypocreales</taxon>
        <taxon>Nectriaceae</taxon>
        <taxon>Fusarium</taxon>
        <taxon>Fusarium fujikuroi species complex</taxon>
    </lineage>
</organism>
<dbReference type="InterPro" id="IPR036770">
    <property type="entry name" value="Ankyrin_rpt-contain_sf"/>
</dbReference>
<evidence type="ECO:0000256" key="2">
    <source>
        <dbReference type="ARBA" id="ARBA00023043"/>
    </source>
</evidence>
<keyword evidence="7" id="KW-1185">Reference proteome</keyword>
<dbReference type="PANTHER" id="PTHR24180">
    <property type="entry name" value="CYCLIN-DEPENDENT KINASE INHIBITOR 2C-RELATED"/>
    <property type="match status" value="1"/>
</dbReference>
<feature type="repeat" description="ANK" evidence="3">
    <location>
        <begin position="728"/>
        <end position="760"/>
    </location>
</feature>
<dbReference type="PANTHER" id="PTHR24180:SF45">
    <property type="entry name" value="POLY [ADP-RIBOSE] POLYMERASE TANKYRASE"/>
    <property type="match status" value="1"/>
</dbReference>
<dbReference type="AlphaFoldDB" id="A0A8H5YUF3"/>
<feature type="repeat" description="ANK" evidence="3">
    <location>
        <begin position="969"/>
        <end position="991"/>
    </location>
</feature>
<accession>A0A8H5YUF3</accession>
<dbReference type="InterPro" id="IPR051637">
    <property type="entry name" value="Ank_repeat_dom-contain_49"/>
</dbReference>
<comment type="caution">
    <text evidence="6">The sequence shown here is derived from an EMBL/GenBank/DDBJ whole genome shotgun (WGS) entry which is preliminary data.</text>
</comment>
<dbReference type="OrthoDB" id="539213at2759"/>
<feature type="repeat" description="ANK" evidence="3">
    <location>
        <begin position="898"/>
        <end position="924"/>
    </location>
</feature>
<keyword evidence="1" id="KW-0677">Repeat</keyword>
<evidence type="ECO:0000313" key="7">
    <source>
        <dbReference type="Proteomes" id="UP000544331"/>
    </source>
</evidence>
<dbReference type="PROSITE" id="PS50297">
    <property type="entry name" value="ANK_REP_REGION"/>
    <property type="match status" value="6"/>
</dbReference>
<dbReference type="SUPFAM" id="SSF48403">
    <property type="entry name" value="Ankyrin repeat"/>
    <property type="match status" value="1"/>
</dbReference>
<dbReference type="InterPro" id="IPR029498">
    <property type="entry name" value="HeLo_dom"/>
</dbReference>
<dbReference type="Pfam" id="PF14479">
    <property type="entry name" value="HeLo"/>
    <property type="match status" value="1"/>
</dbReference>
<dbReference type="Pfam" id="PF24883">
    <property type="entry name" value="NPHP3_N"/>
    <property type="match status" value="1"/>
</dbReference>
<feature type="domain" description="Nephrocystin 3-like N-terminal" evidence="5">
    <location>
        <begin position="216"/>
        <end position="381"/>
    </location>
</feature>
<dbReference type="Proteomes" id="UP000544331">
    <property type="component" value="Unassembled WGS sequence"/>
</dbReference>
<dbReference type="SUPFAM" id="SSF52540">
    <property type="entry name" value="P-loop containing nucleoside triphosphate hydrolases"/>
    <property type="match status" value="1"/>
</dbReference>
<dbReference type="InterPro" id="IPR002110">
    <property type="entry name" value="Ankyrin_rpt"/>
</dbReference>
<evidence type="ECO:0000259" key="5">
    <source>
        <dbReference type="Pfam" id="PF24883"/>
    </source>
</evidence>
<name>A0A8H5YUF3_9HYPO</name>
<dbReference type="Gene3D" id="1.25.40.20">
    <property type="entry name" value="Ankyrin repeat-containing domain"/>
    <property type="match status" value="3"/>
</dbReference>
<dbReference type="InterPro" id="IPR038305">
    <property type="entry name" value="HeLo_sf"/>
</dbReference>
<dbReference type="EMBL" id="JAAOAN010000160">
    <property type="protein sequence ID" value="KAF5718824.1"/>
    <property type="molecule type" value="Genomic_DNA"/>
</dbReference>
<evidence type="ECO:0000259" key="4">
    <source>
        <dbReference type="Pfam" id="PF14479"/>
    </source>
</evidence>
<proteinExistence type="predicted"/>
<feature type="repeat" description="ANK" evidence="3">
    <location>
        <begin position="1039"/>
        <end position="1071"/>
    </location>
</feature>
<dbReference type="InterPro" id="IPR027417">
    <property type="entry name" value="P-loop_NTPase"/>
</dbReference>
<evidence type="ECO:0000256" key="1">
    <source>
        <dbReference type="ARBA" id="ARBA00022737"/>
    </source>
</evidence>
<feature type="repeat" description="ANK" evidence="3">
    <location>
        <begin position="761"/>
        <end position="793"/>
    </location>
</feature>
<sequence>MEVTGLAVGVVGLAGLFSVCLDSLSRFQNYRESNTETHVLDTRFRAARARFEQWGVSVGISDGRLQPDHHRGLDNKEAANLIENILQIIAKTICEESILQRSRNGPRLQSGQFGGLSQSRGKRLKWALGGKESRTEQVDMLEKLVQQLHNLIPPEDKDQNYEGLESTAWVEDIRQMLTKIEQGIKFEEQRDVLAWLGRSAPNDKYEDSLAKRVDTTCEWILERPTFKSWLSPVDSTEPSVLWINGPAGFGKTVLCAHIVHHLSEALDTPVAHFFFTSDHESREDPFSALRSWQRQVSAKTNNAFECIRRAWENDSSEQASRRTLVDLFKQMIKAVPGCVFVADGLDECSQLGNGDASVVRFLRDIMGAIAGTDVKLLLVSRGEPEIREALVEHKENLLEYRIGTNDVQADTAAFSQSVVNRKLSGKSEDLRLAISESMTDRCQGQFLWIKMQEQSLRNTMSKKRLQEAVKNTPSGLDRLYDQNWSRIMNMPDQDRDRTFAILRWTAFTFGPIRIHGVVEAALIDQFGELDPDDYPENVDDEYIAGEILRLCGPLVEIHVDRRSWLPGWRRLRVSHFSVRQYLAAHLPAPVWMQPKDITHMEREMIHHTAIARSCVQYLNLPEVWEEQYDPDRYPKFFLAYAAYLWEQHARLGFMDPSLKDVLKAFLKSNNIYFESFAKYLADERHSSSAPELSFPPLLRPFEYVLYLGSAKIVGYLIEDAGVNEIGALGRSPIFAACMSGSAESVKMLIRHGADLSITDDERCTCLHVAAFRGFEDIVRILVKANIHLSPQDKNGFTPLHLAVMRGNIKCYQYLLEQGADANIRDMEGGNVVHHACAFAGNSEILKFILQNGPDDIATDHFYEEGSPLMLVAKNGDIDMAKVLFEFGAASSLFVPSCHREVPLLPAASLGHIELVELFLEHGAESTLSVPNTDGDTALHLACAVPGRDEIISLLLRPGVEKSILMQNEEGETPLHVASAKGYTSYVNLILQYSKPGHQRLLEMQNNVLATPLHVASHAAVVNELLNFGAQTTISVCDKWGRTPLHFAAFRGDLEAVKTLLEYGFHYVGHDTFTCRRV</sequence>
<keyword evidence="2 3" id="KW-0040">ANK repeat</keyword>
<protein>
    <submittedName>
        <fullName evidence="6">Ankyrin</fullName>
    </submittedName>
</protein>
<dbReference type="InterPro" id="IPR056884">
    <property type="entry name" value="NPHP3-like_N"/>
</dbReference>
<gene>
    <name evidence="6" type="ORF">FMUND_4992</name>
</gene>
<dbReference type="Gene3D" id="3.40.50.300">
    <property type="entry name" value="P-loop containing nucleotide triphosphate hydrolases"/>
    <property type="match status" value="1"/>
</dbReference>
<dbReference type="Pfam" id="PF12796">
    <property type="entry name" value="Ank_2"/>
    <property type="match status" value="3"/>
</dbReference>
<reference evidence="6 7" key="1">
    <citation type="submission" date="2020-05" db="EMBL/GenBank/DDBJ databases">
        <title>Identification and distribution of gene clusters putatively required for synthesis of sphingolipid metabolism inhibitors in phylogenetically diverse species of the filamentous fungus Fusarium.</title>
        <authorList>
            <person name="Kim H.-S."/>
            <person name="Busman M."/>
            <person name="Brown D.W."/>
            <person name="Divon H."/>
            <person name="Uhlig S."/>
            <person name="Proctor R.H."/>
        </authorList>
    </citation>
    <scope>NUCLEOTIDE SEQUENCE [LARGE SCALE GENOMIC DNA]</scope>
    <source>
        <strain evidence="6 7">NRRL 66235</strain>
    </source>
</reference>
<evidence type="ECO:0000313" key="6">
    <source>
        <dbReference type="EMBL" id="KAF5718824.1"/>
    </source>
</evidence>